<dbReference type="PANTHER" id="PTHR23160">
    <property type="entry name" value="SYNAPTONEMAL COMPLEX PROTEIN-RELATED"/>
    <property type="match status" value="1"/>
</dbReference>
<keyword evidence="3" id="KW-0472">Membrane</keyword>
<accession>A0A075FMM7</accession>
<dbReference type="PANTHER" id="PTHR23160:SF19">
    <property type="entry name" value="MYOSIN HEAVY CHAIN-RELATED PROTEIN"/>
    <property type="match status" value="1"/>
</dbReference>
<dbReference type="GO" id="GO:0003677">
    <property type="term" value="F:DNA binding"/>
    <property type="evidence" value="ECO:0007669"/>
    <property type="project" value="InterPro"/>
</dbReference>
<feature type="compositionally biased region" description="Basic and acidic residues" evidence="2">
    <location>
        <begin position="572"/>
        <end position="591"/>
    </location>
</feature>
<proteinExistence type="predicted"/>
<feature type="transmembrane region" description="Helical" evidence="3">
    <location>
        <begin position="142"/>
        <end position="162"/>
    </location>
</feature>
<organism evidence="5">
    <name type="scientific">uncultured marine group II/III euryarchaeote AD1000_23_H03</name>
    <dbReference type="NCBI Taxonomy" id="1457740"/>
    <lineage>
        <taxon>Archaea</taxon>
        <taxon>Methanobacteriati</taxon>
        <taxon>Methanobacteriota</taxon>
        <taxon>environmental samples</taxon>
    </lineage>
</organism>
<dbReference type="Gene3D" id="3.10.50.30">
    <property type="entry name" value="Transcription elongation factor, GreA/GreB, C-terminal domain"/>
    <property type="match status" value="1"/>
</dbReference>
<protein>
    <submittedName>
        <fullName evidence="5">Viral A-type inclusion protein</fullName>
    </submittedName>
</protein>
<evidence type="ECO:0000256" key="3">
    <source>
        <dbReference type="SAM" id="Phobius"/>
    </source>
</evidence>
<evidence type="ECO:0000259" key="4">
    <source>
        <dbReference type="Pfam" id="PF01272"/>
    </source>
</evidence>
<feature type="transmembrane region" description="Helical" evidence="3">
    <location>
        <begin position="105"/>
        <end position="121"/>
    </location>
</feature>
<reference evidence="5" key="1">
    <citation type="journal article" date="2014" name="Genome Biol. Evol.">
        <title>Pangenome evidence for extensive interdomain horizontal transfer affecting lineage core and shell genes in uncultured planktonic thaumarchaeota and euryarchaeota.</title>
        <authorList>
            <person name="Deschamps P."/>
            <person name="Zivanovic Y."/>
            <person name="Moreira D."/>
            <person name="Rodriguez-Valera F."/>
            <person name="Lopez-Garcia P."/>
        </authorList>
    </citation>
    <scope>NUCLEOTIDE SEQUENCE</scope>
</reference>
<feature type="domain" description="Transcription elongation factor GreA/GreB C-terminal" evidence="4">
    <location>
        <begin position="736"/>
        <end position="792"/>
    </location>
</feature>
<evidence type="ECO:0000256" key="1">
    <source>
        <dbReference type="ARBA" id="ARBA00023054"/>
    </source>
</evidence>
<dbReference type="GO" id="GO:0032784">
    <property type="term" value="P:regulation of DNA-templated transcription elongation"/>
    <property type="evidence" value="ECO:0007669"/>
    <property type="project" value="InterPro"/>
</dbReference>
<keyword evidence="3" id="KW-1133">Transmembrane helix</keyword>
<evidence type="ECO:0000256" key="2">
    <source>
        <dbReference type="SAM" id="MobiDB-lite"/>
    </source>
</evidence>
<dbReference type="Pfam" id="PF01272">
    <property type="entry name" value="GreA_GreB"/>
    <property type="match status" value="1"/>
</dbReference>
<dbReference type="SUPFAM" id="SSF54534">
    <property type="entry name" value="FKBP-like"/>
    <property type="match status" value="1"/>
</dbReference>
<sequence length="800" mass="90468">MVPMKEQLQQIQAVAIVTFLCVLISVHSDGDYGKWFVVEGAREDITYDSDGNATDSDDYNFGYSYYLNYYEHYNGADQTISSVSYASADCQDCTNQDEAAGNIKILAYGTAIVALSVAYMANNSVKSLHNKNLRSSLSNLKYVAIIVLIFGILTGFLFYTTWPEALIMDEEMISIEQEGVDSRLGCIVEGQAPNEFNFYNKGNCEEYVPAPVSGDSDLISARLQSIEWKPGMGFFIVLIGSTLTGGGTLYILGNIDEEWQAILKKQELIERKQDIQESEVERNKDLLQEFEETEQSLKDAERKIEDARTSASNIDYKGIEDLEDELDRLTALNQSVNTLNNSLESKLKTARLATSEVEKRARMVEKELKDDLSAKSNLEKEIEDMRVKQENDMRLSDRMTREISSLRDMSEEAEEKALKAENKLKVEKPETVSALESYDSVKAAYDKTVEEKNNLEKEIMELEQQTLEANEREKAALTEKNDAAQRRKEMDREVKLMEKNKKRMNDKFSALTTNLEKAKKELSDTREKAAVALSELDLERETIVELEQKAEKHREKESEIVEITDSMKELQEQVNEQKETNKGIEDDLKAEIKRKKRTEKDLSALEKASKQVSKVMESLKKQFDTAKADLGIAIEDRNKAERLLETEKSEHEKLKEDLDFLQGATIGSEEDTERKIKAMNIEIPKTTEQAREMREEADDIADMSKELEDKIKDARLESIENADKEPETVPVVGAVVGSSLLVKNLAKETEHNFQLVNPDQADPKSGKLPLSNPIAKALEGAKEGDEVEVGPNTFKVLKLN</sequence>
<dbReference type="AlphaFoldDB" id="A0A075FMM7"/>
<dbReference type="InterPro" id="IPR036953">
    <property type="entry name" value="GreA/GreB_C_sf"/>
</dbReference>
<keyword evidence="1" id="KW-0175">Coiled coil</keyword>
<dbReference type="InterPro" id="IPR001437">
    <property type="entry name" value="Tscrpt_elong_fac_GreA/B_C"/>
</dbReference>
<name>A0A075FMM7_9EURY</name>
<dbReference type="EMBL" id="KF900367">
    <property type="protein sequence ID" value="AIE92503.1"/>
    <property type="molecule type" value="Genomic_DNA"/>
</dbReference>
<feature type="transmembrane region" description="Helical" evidence="3">
    <location>
        <begin position="232"/>
        <end position="252"/>
    </location>
</feature>
<feature type="region of interest" description="Disordered" evidence="2">
    <location>
        <begin position="572"/>
        <end position="602"/>
    </location>
</feature>
<evidence type="ECO:0000313" key="5">
    <source>
        <dbReference type="EMBL" id="AIE92503.1"/>
    </source>
</evidence>
<keyword evidence="3" id="KW-0812">Transmembrane</keyword>